<dbReference type="CDD" id="cd03880">
    <property type="entry name" value="M28_QC_like"/>
    <property type="match status" value="1"/>
</dbReference>
<name>A0A9P9XUZ6_9HYPO</name>
<evidence type="ECO:0000259" key="4">
    <source>
        <dbReference type="Pfam" id="PF04389"/>
    </source>
</evidence>
<comment type="similarity">
    <text evidence="3">Belongs to the peptidase M28 family.</text>
</comment>
<feature type="domain" description="Peptidase M28" evidence="4">
    <location>
        <begin position="123"/>
        <end position="351"/>
    </location>
</feature>
<dbReference type="PANTHER" id="PTHR12283:SF6">
    <property type="entry name" value="GLUTAMINYL-PEPTIDE CYCLOTRANSFERASE-RELATED"/>
    <property type="match status" value="1"/>
</dbReference>
<dbReference type="GeneID" id="75834950"/>
<protein>
    <recommendedName>
        <fullName evidence="3">Peptide hydrolase</fullName>
        <ecNumber evidence="3">3.4.-.-</ecNumber>
    </recommendedName>
</protein>
<keyword evidence="2" id="KW-0012">Acyltransferase</keyword>
<dbReference type="AlphaFoldDB" id="A0A9P9XUZ6"/>
<dbReference type="GO" id="GO:0008233">
    <property type="term" value="F:peptidase activity"/>
    <property type="evidence" value="ECO:0007669"/>
    <property type="project" value="UniProtKB-KW"/>
</dbReference>
<accession>A0A9P9XUZ6</accession>
<keyword evidence="3" id="KW-0732">Signal</keyword>
<dbReference type="Proteomes" id="UP001055219">
    <property type="component" value="Unassembled WGS sequence"/>
</dbReference>
<dbReference type="Pfam" id="PF04389">
    <property type="entry name" value="Peptidase_M28"/>
    <property type="match status" value="1"/>
</dbReference>
<reference evidence="5" key="1">
    <citation type="journal article" date="2021" name="J Fungi (Basel)">
        <title>Genomic and Metabolomic Analyses of the Marine Fungus Emericellopsis cladophorae: Insights into Saltwater Adaptability Mechanisms and Its Biosynthetic Potential.</title>
        <authorList>
            <person name="Goncalves M.F.M."/>
            <person name="Hilario S."/>
            <person name="Van de Peer Y."/>
            <person name="Esteves A.C."/>
            <person name="Alves A."/>
        </authorList>
    </citation>
    <scope>NUCLEOTIDE SEQUENCE</scope>
    <source>
        <strain evidence="5">MUM 19.33</strain>
    </source>
</reference>
<dbReference type="InterPro" id="IPR007484">
    <property type="entry name" value="Peptidase_M28"/>
</dbReference>
<dbReference type="GO" id="GO:0016603">
    <property type="term" value="F:glutaminyl-peptide cyclotransferase activity"/>
    <property type="evidence" value="ECO:0007669"/>
    <property type="project" value="InterPro"/>
</dbReference>
<dbReference type="InterPro" id="IPR040234">
    <property type="entry name" value="QC/QCL"/>
</dbReference>
<dbReference type="GO" id="GO:0006508">
    <property type="term" value="P:proteolysis"/>
    <property type="evidence" value="ECO:0007669"/>
    <property type="project" value="UniProtKB-KW"/>
</dbReference>
<evidence type="ECO:0000256" key="1">
    <source>
        <dbReference type="ARBA" id="ARBA00022679"/>
    </source>
</evidence>
<keyword evidence="6" id="KW-1185">Reference proteome</keyword>
<dbReference type="InterPro" id="IPR037457">
    <property type="entry name" value="M28_QC"/>
</dbReference>
<dbReference type="EMBL" id="JAGIXG020000074">
    <property type="protein sequence ID" value="KAI6778301.1"/>
    <property type="molecule type" value="Genomic_DNA"/>
</dbReference>
<reference evidence="5" key="2">
    <citation type="submission" date="2022-07" db="EMBL/GenBank/DDBJ databases">
        <authorList>
            <person name="Goncalves M.F.M."/>
            <person name="Hilario S."/>
            <person name="Van De Peer Y."/>
            <person name="Esteves A.C."/>
            <person name="Alves A."/>
        </authorList>
    </citation>
    <scope>NUCLEOTIDE SEQUENCE</scope>
    <source>
        <strain evidence="5">MUM 19.33</strain>
    </source>
</reference>
<evidence type="ECO:0000313" key="6">
    <source>
        <dbReference type="Proteomes" id="UP001055219"/>
    </source>
</evidence>
<dbReference type="EC" id="3.4.-.-" evidence="3"/>
<evidence type="ECO:0000256" key="3">
    <source>
        <dbReference type="RuleBase" id="RU361240"/>
    </source>
</evidence>
<dbReference type="RefSeq" id="XP_051359157.1">
    <property type="nucleotide sequence ID" value="XM_051509891.1"/>
</dbReference>
<feature type="chain" id="PRO_5040540609" description="Peptide hydrolase" evidence="3">
    <location>
        <begin position="21"/>
        <end position="366"/>
    </location>
</feature>
<organism evidence="5 6">
    <name type="scientific">Emericellopsis cladophorae</name>
    <dbReference type="NCBI Taxonomy" id="2686198"/>
    <lineage>
        <taxon>Eukaryota</taxon>
        <taxon>Fungi</taxon>
        <taxon>Dikarya</taxon>
        <taxon>Ascomycota</taxon>
        <taxon>Pezizomycotina</taxon>
        <taxon>Sordariomycetes</taxon>
        <taxon>Hypocreomycetidae</taxon>
        <taxon>Hypocreales</taxon>
        <taxon>Bionectriaceae</taxon>
        <taxon>Emericellopsis</taxon>
    </lineage>
</organism>
<keyword evidence="3" id="KW-0862">Zinc</keyword>
<keyword evidence="1" id="KW-0808">Transferase</keyword>
<evidence type="ECO:0000256" key="2">
    <source>
        <dbReference type="ARBA" id="ARBA00023315"/>
    </source>
</evidence>
<dbReference type="Gene3D" id="3.40.630.10">
    <property type="entry name" value="Zn peptidases"/>
    <property type="match status" value="1"/>
</dbReference>
<sequence length="366" mass="40907">MYPRMSSLLVALPFLSRVSPTPSPADTLTNHDLRNIPSPGDDFDVETGSLLAPILVPRGPGTEGSHKVQRHLVDFFTANLPSWVISSENSTSRTPATGEREVPFSNWIFRRDPPWADVGSVTRLTFAAHFDSLMEPQGFVGAVDSAASCAMLLHLARSIDAALGAKWAAMEENGVDTLRDTQGVQIIFFDGEEAFAEWSDADSLYGSRSLAKEWESTKYGVLSLYRSPLQAIDIFVLLDLLGAPSPSVPSYYLPTHWAYQKMAALERRMRALSLLESSPRRPFLPDSKRDATSFARGFLIEDDHMPFMRRGVDVLHVMPNMYPRVWHTMEDNGEHLDLDTCRDWSRIVTAFAMEWLGLGEYLPGRV</sequence>
<gene>
    <name evidence="5" type="ORF">J7T54_008479</name>
</gene>
<dbReference type="GO" id="GO:0008270">
    <property type="term" value="F:zinc ion binding"/>
    <property type="evidence" value="ECO:0007669"/>
    <property type="project" value="TreeGrafter"/>
</dbReference>
<comment type="caution">
    <text evidence="5">The sequence shown here is derived from an EMBL/GenBank/DDBJ whole genome shotgun (WGS) entry which is preliminary data.</text>
</comment>
<proteinExistence type="inferred from homology"/>
<keyword evidence="3" id="KW-0479">Metal-binding</keyword>
<evidence type="ECO:0000313" key="5">
    <source>
        <dbReference type="EMBL" id="KAI6778301.1"/>
    </source>
</evidence>
<keyword evidence="3" id="KW-0645">Protease</keyword>
<dbReference type="PANTHER" id="PTHR12283">
    <property type="entry name" value="GLUTAMINYL-PEPTIDE CYCLOTRANSFERASE"/>
    <property type="match status" value="1"/>
</dbReference>
<dbReference type="OrthoDB" id="3907302at2759"/>
<dbReference type="SUPFAM" id="SSF53187">
    <property type="entry name" value="Zn-dependent exopeptidases"/>
    <property type="match status" value="1"/>
</dbReference>
<keyword evidence="3" id="KW-0378">Hydrolase</keyword>
<feature type="signal peptide" evidence="3">
    <location>
        <begin position="1"/>
        <end position="20"/>
    </location>
</feature>